<keyword evidence="3" id="KW-0050">Antiport</keyword>
<dbReference type="InterPro" id="IPR018461">
    <property type="entry name" value="Na/H_Antiport_NhaC-like_C"/>
</dbReference>
<dbReference type="NCBIfam" id="TIGR00931">
    <property type="entry name" value="antiport_nhaC"/>
    <property type="match status" value="1"/>
</dbReference>
<gene>
    <name evidence="11" type="ORF">T190115A13A_20226</name>
</gene>
<evidence type="ECO:0000256" key="8">
    <source>
        <dbReference type="ARBA" id="ARBA00038435"/>
    </source>
</evidence>
<comment type="similarity">
    <text evidence="8">Belongs to the NhaC Na(+)/H(+) (TC 2.A.35) antiporter family.</text>
</comment>
<evidence type="ECO:0000256" key="6">
    <source>
        <dbReference type="ARBA" id="ARBA00022989"/>
    </source>
</evidence>
<evidence type="ECO:0000256" key="9">
    <source>
        <dbReference type="SAM" id="Phobius"/>
    </source>
</evidence>
<feature type="transmembrane region" description="Helical" evidence="9">
    <location>
        <begin position="109"/>
        <end position="135"/>
    </location>
</feature>
<sequence>MCNSLQNRNITLPNYYRMQDDKNLSEIKIEDQKIIANKELSIWEALIPVLALVLMLAYNVYVFGDDALSGSNQFVLLLGGAVAAIVGFKNKVSYKTMMEEVAENIKSTAGAILILLMVGSLAGTWLISGIIPSMIYYGLQILNPTIFLVACLIICAVISIATGSSWTTAATVGIALIGIGEALGISLGMTAGAVLSGAYFGDKMSPMSDTTNLAPAMAGTDLFTHIKYMAYTTVPTFIVTMVFFVILGFTQTATGEADTQAMLADIGKAFNITPWLFLVPVLVIFLIIKKTPPLIALLAGTLLGGIFALIFQPNVVAQIAGVEKLDINSAYKGVMQAITVETSVATENEVLKDLFTAGGMKKMLGTVWLILLAMVFGGIMDAIGALAKISSFMLSLFDSVFGLFASTVGTCIGLNFTASDQYLAIVVPGKMYAKAYEDKGLAPENLSRTLEDSGTVTSVLIPWNTCGAYHSGVLGVPVVDYAFYAMFNWLSPFMTLLFAAFRIKIRQIAKKQ</sequence>
<dbReference type="PANTHER" id="PTHR33451:SF3">
    <property type="entry name" value="MALATE-2H(+)_NA(+)-LACTATE ANTIPORTER"/>
    <property type="match status" value="1"/>
</dbReference>
<feature type="transmembrane region" description="Helical" evidence="9">
    <location>
        <begin position="141"/>
        <end position="162"/>
    </location>
</feature>
<feature type="transmembrane region" description="Helical" evidence="9">
    <location>
        <begin position="367"/>
        <end position="387"/>
    </location>
</feature>
<protein>
    <submittedName>
        <fullName evidence="11">Na+:H+ antiporter, NhaC family</fullName>
    </submittedName>
</protein>
<dbReference type="Proteomes" id="UP001497602">
    <property type="component" value="Unassembled WGS sequence"/>
</dbReference>
<comment type="subcellular location">
    <subcellularLocation>
        <location evidence="1">Cell membrane</location>
        <topology evidence="1">Multi-pass membrane protein</topology>
    </subcellularLocation>
</comment>
<feature type="domain" description="Na+/H+ antiporter NhaC-like C-terminal" evidence="10">
    <location>
        <begin position="197"/>
        <end position="501"/>
    </location>
</feature>
<evidence type="ECO:0000313" key="12">
    <source>
        <dbReference type="Proteomes" id="UP001497602"/>
    </source>
</evidence>
<evidence type="ECO:0000256" key="1">
    <source>
        <dbReference type="ARBA" id="ARBA00004651"/>
    </source>
</evidence>
<dbReference type="PANTHER" id="PTHR33451">
    <property type="entry name" value="MALATE-2H(+)/NA(+)-LACTATE ANTIPORTER"/>
    <property type="match status" value="1"/>
</dbReference>
<feature type="transmembrane region" description="Helical" evidence="9">
    <location>
        <begin position="269"/>
        <end position="288"/>
    </location>
</feature>
<proteinExistence type="inferred from homology"/>
<evidence type="ECO:0000313" key="11">
    <source>
        <dbReference type="EMBL" id="CAL2106946.1"/>
    </source>
</evidence>
<evidence type="ECO:0000256" key="4">
    <source>
        <dbReference type="ARBA" id="ARBA00022475"/>
    </source>
</evidence>
<reference evidence="11 12" key="1">
    <citation type="submission" date="2024-05" db="EMBL/GenBank/DDBJ databases">
        <authorList>
            <person name="Duchaud E."/>
        </authorList>
    </citation>
    <scope>NUCLEOTIDE SEQUENCE [LARGE SCALE GENOMIC DNA]</scope>
    <source>
        <strain evidence="11">Ena-SAMPLE-TAB-13-05-2024-13:56:06:370-140305</strain>
    </source>
</reference>
<feature type="transmembrane region" description="Helical" evidence="9">
    <location>
        <begin position="42"/>
        <end position="64"/>
    </location>
</feature>
<name>A0ABP1F985_9FLAO</name>
<accession>A0ABP1F985</accession>
<evidence type="ECO:0000256" key="7">
    <source>
        <dbReference type="ARBA" id="ARBA00023136"/>
    </source>
</evidence>
<feature type="transmembrane region" description="Helical" evidence="9">
    <location>
        <begin position="70"/>
        <end position="88"/>
    </location>
</feature>
<dbReference type="EMBL" id="CAXJRC010000022">
    <property type="protein sequence ID" value="CAL2106946.1"/>
    <property type="molecule type" value="Genomic_DNA"/>
</dbReference>
<dbReference type="InterPro" id="IPR052180">
    <property type="entry name" value="NhaC_Na-H+_Antiporter"/>
</dbReference>
<dbReference type="Pfam" id="PF03553">
    <property type="entry name" value="Na_H_antiporter"/>
    <property type="match status" value="1"/>
</dbReference>
<evidence type="ECO:0000256" key="2">
    <source>
        <dbReference type="ARBA" id="ARBA00022448"/>
    </source>
</evidence>
<dbReference type="InterPro" id="IPR004770">
    <property type="entry name" value="Na/H_antiport_NhaC"/>
</dbReference>
<organism evidence="11 12">
    <name type="scientific">Tenacibaculum vairaonense</name>
    <dbReference type="NCBI Taxonomy" id="3137860"/>
    <lineage>
        <taxon>Bacteria</taxon>
        <taxon>Pseudomonadati</taxon>
        <taxon>Bacteroidota</taxon>
        <taxon>Flavobacteriia</taxon>
        <taxon>Flavobacteriales</taxon>
        <taxon>Flavobacteriaceae</taxon>
        <taxon>Tenacibaculum</taxon>
    </lineage>
</organism>
<evidence type="ECO:0000256" key="5">
    <source>
        <dbReference type="ARBA" id="ARBA00022692"/>
    </source>
</evidence>
<keyword evidence="2" id="KW-0813">Transport</keyword>
<keyword evidence="7 9" id="KW-0472">Membrane</keyword>
<keyword evidence="5 9" id="KW-0812">Transmembrane</keyword>
<keyword evidence="12" id="KW-1185">Reference proteome</keyword>
<feature type="transmembrane region" description="Helical" evidence="9">
    <location>
        <begin position="294"/>
        <end position="311"/>
    </location>
</feature>
<feature type="transmembrane region" description="Helical" evidence="9">
    <location>
        <begin position="481"/>
        <end position="501"/>
    </location>
</feature>
<evidence type="ECO:0000256" key="3">
    <source>
        <dbReference type="ARBA" id="ARBA00022449"/>
    </source>
</evidence>
<comment type="caution">
    <text evidence="11">The sequence shown here is derived from an EMBL/GenBank/DDBJ whole genome shotgun (WGS) entry which is preliminary data.</text>
</comment>
<feature type="transmembrane region" description="Helical" evidence="9">
    <location>
        <begin position="174"/>
        <end position="200"/>
    </location>
</feature>
<feature type="transmembrane region" description="Helical" evidence="9">
    <location>
        <begin position="228"/>
        <end position="249"/>
    </location>
</feature>
<keyword evidence="4" id="KW-1003">Cell membrane</keyword>
<evidence type="ECO:0000259" key="10">
    <source>
        <dbReference type="Pfam" id="PF03553"/>
    </source>
</evidence>
<keyword evidence="6 9" id="KW-1133">Transmembrane helix</keyword>